<dbReference type="InterPro" id="IPR036388">
    <property type="entry name" value="WH-like_DNA-bd_sf"/>
</dbReference>
<reference evidence="2" key="1">
    <citation type="submission" date="2019-08" db="EMBL/GenBank/DDBJ databases">
        <authorList>
            <person name="Kucharzyk K."/>
            <person name="Murdoch R.W."/>
            <person name="Higgins S."/>
            <person name="Loffler F."/>
        </authorList>
    </citation>
    <scope>NUCLEOTIDE SEQUENCE</scope>
</reference>
<evidence type="ECO:0000256" key="1">
    <source>
        <dbReference type="SAM" id="MobiDB-lite"/>
    </source>
</evidence>
<dbReference type="AlphaFoldDB" id="A0A644X6X8"/>
<evidence type="ECO:0008006" key="3">
    <source>
        <dbReference type="Google" id="ProtNLM"/>
    </source>
</evidence>
<comment type="caution">
    <text evidence="2">The sequence shown here is derived from an EMBL/GenBank/DDBJ whole genome shotgun (WGS) entry which is preliminary data.</text>
</comment>
<name>A0A644X6X8_9ZZZZ</name>
<evidence type="ECO:0000313" key="2">
    <source>
        <dbReference type="EMBL" id="MPM11905.1"/>
    </source>
</evidence>
<accession>A0A644X6X8</accession>
<dbReference type="EMBL" id="VSSQ01001895">
    <property type="protein sequence ID" value="MPM11905.1"/>
    <property type="molecule type" value="Genomic_DNA"/>
</dbReference>
<dbReference type="SUPFAM" id="SSF46785">
    <property type="entry name" value="Winged helix' DNA-binding domain"/>
    <property type="match status" value="1"/>
</dbReference>
<dbReference type="Gene3D" id="1.10.10.10">
    <property type="entry name" value="Winged helix-like DNA-binding domain superfamily/Winged helix DNA-binding domain"/>
    <property type="match status" value="1"/>
</dbReference>
<protein>
    <recommendedName>
        <fullName evidence="3">Helix-turn-helix domain-containing protein</fullName>
    </recommendedName>
</protein>
<dbReference type="Pfam" id="PF13730">
    <property type="entry name" value="HTH_36"/>
    <property type="match status" value="1"/>
</dbReference>
<sequence length="259" mass="28861">MSFAMIPDGVFLDESICAKEKLVLAVLYFHRNQRTGECFPSLSRISKCSGLSPKTVKRAISILEAGGRIERKKRFSPNGDPDSNSYFLTGWGQADPTRGQIDPTLGQADPTRGHPVPGVGSHRPGGWGQGDPLTYDLNKEEEQKNLPPQSPASELKPRRNVHGERIKAAFEEVWQLYPKKQGKRAAFEVFSGFFPAILGAERLNQRLQNIGGQATLYAKSVQGTEARYIKNPVNWLREIDPDEVAIIEEETWVRAEGDE</sequence>
<dbReference type="InterPro" id="IPR036390">
    <property type="entry name" value="WH_DNA-bd_sf"/>
</dbReference>
<proteinExistence type="predicted"/>
<feature type="region of interest" description="Disordered" evidence="1">
    <location>
        <begin position="72"/>
        <end position="160"/>
    </location>
</feature>
<organism evidence="2">
    <name type="scientific">bioreactor metagenome</name>
    <dbReference type="NCBI Taxonomy" id="1076179"/>
    <lineage>
        <taxon>unclassified sequences</taxon>
        <taxon>metagenomes</taxon>
        <taxon>ecological metagenomes</taxon>
    </lineage>
</organism>
<gene>
    <name evidence="2" type="ORF">SDC9_58256</name>
</gene>